<dbReference type="EMBL" id="CATNWA010018487">
    <property type="protein sequence ID" value="CAI9607678.1"/>
    <property type="molecule type" value="Genomic_DNA"/>
</dbReference>
<gene>
    <name evidence="1" type="ORF">SPARVUS_LOCUS13984127</name>
</gene>
<organism evidence="1 2">
    <name type="scientific">Staurois parvus</name>
    <dbReference type="NCBI Taxonomy" id="386267"/>
    <lineage>
        <taxon>Eukaryota</taxon>
        <taxon>Metazoa</taxon>
        <taxon>Chordata</taxon>
        <taxon>Craniata</taxon>
        <taxon>Vertebrata</taxon>
        <taxon>Euteleostomi</taxon>
        <taxon>Amphibia</taxon>
        <taxon>Batrachia</taxon>
        <taxon>Anura</taxon>
        <taxon>Neobatrachia</taxon>
        <taxon>Ranoidea</taxon>
        <taxon>Ranidae</taxon>
        <taxon>Staurois</taxon>
    </lineage>
</organism>
<feature type="non-terminal residue" evidence="1">
    <location>
        <position position="1"/>
    </location>
</feature>
<keyword evidence="2" id="KW-1185">Reference proteome</keyword>
<evidence type="ECO:0000313" key="2">
    <source>
        <dbReference type="Proteomes" id="UP001162483"/>
    </source>
</evidence>
<name>A0ABN9GE40_9NEOB</name>
<proteinExistence type="predicted"/>
<evidence type="ECO:0000313" key="1">
    <source>
        <dbReference type="EMBL" id="CAI9607678.1"/>
    </source>
</evidence>
<accession>A0ABN9GE40</accession>
<sequence>KLYTWHNAVSPLVLQSPVVVCFSPLHLTLCIALGDLRLGCSCLAMESHSMKLFMHCFCANLKATRSLEVFSY</sequence>
<comment type="caution">
    <text evidence="1">The sequence shown here is derived from an EMBL/GenBank/DDBJ whole genome shotgun (WGS) entry which is preliminary data.</text>
</comment>
<reference evidence="1" key="1">
    <citation type="submission" date="2023-05" db="EMBL/GenBank/DDBJ databases">
        <authorList>
            <person name="Stuckert A."/>
        </authorList>
    </citation>
    <scope>NUCLEOTIDE SEQUENCE</scope>
</reference>
<dbReference type="Proteomes" id="UP001162483">
    <property type="component" value="Unassembled WGS sequence"/>
</dbReference>
<protein>
    <submittedName>
        <fullName evidence="1">Uncharacterized protein</fullName>
    </submittedName>
</protein>